<protein>
    <recommendedName>
        <fullName evidence="4">DUF4290 domain-containing protein</fullName>
    </recommendedName>
</protein>
<accession>G8R2J4</accession>
<evidence type="ECO:0000256" key="1">
    <source>
        <dbReference type="SAM" id="MobiDB-lite"/>
    </source>
</evidence>
<dbReference type="OrthoDB" id="1466969at2"/>
<reference evidence="2 3" key="1">
    <citation type="journal article" date="2012" name="Stand. Genomic Sci.">
        <title>Genome sequence of the orange-pigmented seawater bacterium Owenweeksia hongkongensis type strain (UST20020801(T)).</title>
        <authorList>
            <person name="Riedel T."/>
            <person name="Held B."/>
            <person name="Nolan M."/>
            <person name="Lucas S."/>
            <person name="Lapidus A."/>
            <person name="Tice H."/>
            <person name="Del Rio T.G."/>
            <person name="Cheng J.F."/>
            <person name="Han C."/>
            <person name="Tapia R."/>
            <person name="Goodwin L.A."/>
            <person name="Pitluck S."/>
            <person name="Liolios K."/>
            <person name="Mavromatis K."/>
            <person name="Pagani I."/>
            <person name="Ivanova N."/>
            <person name="Mikhailova N."/>
            <person name="Pati A."/>
            <person name="Chen A."/>
            <person name="Palaniappan K."/>
            <person name="Rohde M."/>
            <person name="Tindall B.J."/>
            <person name="Detter J.C."/>
            <person name="Goker M."/>
            <person name="Woyke T."/>
            <person name="Bristow J."/>
            <person name="Eisen J.A."/>
            <person name="Markowitz V."/>
            <person name="Hugenholtz P."/>
            <person name="Klenk H.P."/>
            <person name="Kyrpides N.C."/>
        </authorList>
    </citation>
    <scope>NUCLEOTIDE SEQUENCE</scope>
    <source>
        <strain evidence="3">DSM 17368 / JCM 12287 / NRRL B-23963</strain>
    </source>
</reference>
<dbReference type="EMBL" id="CP003156">
    <property type="protein sequence ID" value="AEV34006.1"/>
    <property type="molecule type" value="Genomic_DNA"/>
</dbReference>
<dbReference type="HOGENOM" id="CLU_085065_1_0_10"/>
<dbReference type="AlphaFoldDB" id="G8R2J4"/>
<dbReference type="eggNOG" id="ENOG502Z7I5">
    <property type="taxonomic scope" value="Bacteria"/>
</dbReference>
<evidence type="ECO:0008006" key="4">
    <source>
        <dbReference type="Google" id="ProtNLM"/>
    </source>
</evidence>
<proteinExistence type="predicted"/>
<gene>
    <name evidence="2" type="ordered locus">Oweho_3051</name>
</gene>
<evidence type="ECO:0000313" key="2">
    <source>
        <dbReference type="EMBL" id="AEV34006.1"/>
    </source>
</evidence>
<organism evidence="2 3">
    <name type="scientific">Owenweeksia hongkongensis (strain DSM 17368 / CIP 108786 / JCM 12287 / NRRL B-23963 / UST20020801)</name>
    <dbReference type="NCBI Taxonomy" id="926562"/>
    <lineage>
        <taxon>Bacteria</taxon>
        <taxon>Pseudomonadati</taxon>
        <taxon>Bacteroidota</taxon>
        <taxon>Flavobacteriia</taxon>
        <taxon>Flavobacteriales</taxon>
        <taxon>Owenweeksiaceae</taxon>
        <taxon>Owenweeksia</taxon>
    </lineage>
</organism>
<dbReference type="PATRIC" id="fig|926562.3.peg.3069"/>
<dbReference type="Proteomes" id="UP000005631">
    <property type="component" value="Chromosome"/>
</dbReference>
<keyword evidence="3" id="KW-1185">Reference proteome</keyword>
<dbReference type="RefSeq" id="WP_014203353.1">
    <property type="nucleotide sequence ID" value="NC_016599.1"/>
</dbReference>
<dbReference type="KEGG" id="oho:Oweho_3051"/>
<name>G8R2J4_OWEHD</name>
<dbReference type="InterPro" id="IPR025632">
    <property type="entry name" value="DUF4290"/>
</dbReference>
<dbReference type="STRING" id="926562.Oweho_3051"/>
<sequence>MEYNTSLPHLIIPEYGRNVQKMVGHLLTIEDKEERNRQAQNLIDIIGNLNPQIRDVPDFKHKLWDHLFIMSDFKLDVDSPYPKPSEESLKEKPELVPYPRNNRRYRHYGNVIRKMIDYAVEQPPGEEKEKLKIAIANHMKKTYLIWNKDTVDDEVILMEMNALANGKLKLDDMNLKHKQELVKDMPNNKRQHHSSNNKNRRSGKKRYKK</sequence>
<dbReference type="Pfam" id="PF14123">
    <property type="entry name" value="DUF4290"/>
    <property type="match status" value="1"/>
</dbReference>
<feature type="compositionally biased region" description="Basic residues" evidence="1">
    <location>
        <begin position="189"/>
        <end position="209"/>
    </location>
</feature>
<evidence type="ECO:0000313" key="3">
    <source>
        <dbReference type="Proteomes" id="UP000005631"/>
    </source>
</evidence>
<feature type="region of interest" description="Disordered" evidence="1">
    <location>
        <begin position="183"/>
        <end position="209"/>
    </location>
</feature>